<dbReference type="RefSeq" id="WP_237383391.1">
    <property type="nucleotide sequence ID" value="NZ_CP071793.1"/>
</dbReference>
<dbReference type="GO" id="GO:0036220">
    <property type="term" value="F:ITP diphosphatase activity"/>
    <property type="evidence" value="ECO:0007669"/>
    <property type="project" value="UniProtKB-UniRule"/>
</dbReference>
<feature type="binding site" evidence="10">
    <location>
        <position position="177"/>
    </location>
    <ligand>
        <name>substrate</name>
    </ligand>
</feature>
<evidence type="ECO:0000256" key="10">
    <source>
        <dbReference type="HAMAP-Rule" id="MF_01405"/>
    </source>
</evidence>
<organism evidence="12 13">
    <name type="scientific">Sulfidibacter corallicola</name>
    <dbReference type="NCBI Taxonomy" id="2818388"/>
    <lineage>
        <taxon>Bacteria</taxon>
        <taxon>Pseudomonadati</taxon>
        <taxon>Acidobacteriota</taxon>
        <taxon>Holophagae</taxon>
        <taxon>Acanthopleuribacterales</taxon>
        <taxon>Acanthopleuribacteraceae</taxon>
        <taxon>Sulfidibacter</taxon>
    </lineage>
</organism>
<dbReference type="CDD" id="cd00515">
    <property type="entry name" value="HAM1"/>
    <property type="match status" value="1"/>
</dbReference>
<comment type="function">
    <text evidence="10">Pyrophosphatase that catalyzes the hydrolysis of nucleoside triphosphates to their monophosphate derivatives, with a high preference for the non-canonical purine nucleotides XTP (xanthosine triphosphate), dITP (deoxyinosine triphosphate) and ITP. Seems to function as a house-cleaning enzyme that removes non-canonical purine nucleotides from the nucleotide pool, thus preventing their incorporation into DNA/RNA and avoiding chromosomal lesions.</text>
</comment>
<comment type="subunit">
    <text evidence="2 10">Homodimer.</text>
</comment>
<feature type="binding site" evidence="10">
    <location>
        <position position="73"/>
    </location>
    <ligand>
        <name>Mg(2+)</name>
        <dbReference type="ChEBI" id="CHEBI:18420"/>
    </ligand>
</feature>
<dbReference type="PANTHER" id="PTHR11067:SF9">
    <property type="entry name" value="INOSINE TRIPHOSPHATE PYROPHOSPHATASE"/>
    <property type="match status" value="1"/>
</dbReference>
<keyword evidence="7 10" id="KW-0546">Nucleotide metabolism</keyword>
<evidence type="ECO:0000256" key="2">
    <source>
        <dbReference type="ARBA" id="ARBA00011738"/>
    </source>
</evidence>
<evidence type="ECO:0000256" key="11">
    <source>
        <dbReference type="RuleBase" id="RU003781"/>
    </source>
</evidence>
<dbReference type="InterPro" id="IPR029001">
    <property type="entry name" value="ITPase-like_fam"/>
</dbReference>
<feature type="binding site" evidence="10">
    <location>
        <begin position="154"/>
        <end position="157"/>
    </location>
    <ligand>
        <name>substrate</name>
    </ligand>
</feature>
<keyword evidence="3 10" id="KW-0479">Metal-binding</keyword>
<comment type="catalytic activity">
    <reaction evidence="8 10">
        <text>dITP + H2O = dIMP + diphosphate + H(+)</text>
        <dbReference type="Rhea" id="RHEA:28342"/>
        <dbReference type="ChEBI" id="CHEBI:15377"/>
        <dbReference type="ChEBI" id="CHEBI:15378"/>
        <dbReference type="ChEBI" id="CHEBI:33019"/>
        <dbReference type="ChEBI" id="CHEBI:61194"/>
        <dbReference type="ChEBI" id="CHEBI:61382"/>
        <dbReference type="EC" id="3.6.1.66"/>
    </reaction>
</comment>
<evidence type="ECO:0000313" key="13">
    <source>
        <dbReference type="Proteomes" id="UP000663929"/>
    </source>
</evidence>
<dbReference type="AlphaFoldDB" id="A0A8A4TTJ8"/>
<evidence type="ECO:0000256" key="1">
    <source>
        <dbReference type="ARBA" id="ARBA00008023"/>
    </source>
</evidence>
<dbReference type="GO" id="GO:0017111">
    <property type="term" value="F:ribonucleoside triphosphate phosphatase activity"/>
    <property type="evidence" value="ECO:0007669"/>
    <property type="project" value="InterPro"/>
</dbReference>
<comment type="similarity">
    <text evidence="1 10 11">Belongs to the HAM1 NTPase family.</text>
</comment>
<comment type="catalytic activity">
    <reaction evidence="9 10">
        <text>XTP + H2O = XMP + diphosphate + H(+)</text>
        <dbReference type="Rhea" id="RHEA:28610"/>
        <dbReference type="ChEBI" id="CHEBI:15377"/>
        <dbReference type="ChEBI" id="CHEBI:15378"/>
        <dbReference type="ChEBI" id="CHEBI:33019"/>
        <dbReference type="ChEBI" id="CHEBI:57464"/>
        <dbReference type="ChEBI" id="CHEBI:61314"/>
        <dbReference type="EC" id="3.6.1.66"/>
    </reaction>
</comment>
<keyword evidence="13" id="KW-1185">Reference proteome</keyword>
<dbReference type="Gene3D" id="3.90.950.10">
    <property type="match status" value="1"/>
</dbReference>
<protein>
    <recommendedName>
        <fullName evidence="10">dITP/XTP pyrophosphatase</fullName>
        <ecNumber evidence="10">3.6.1.66</ecNumber>
    </recommendedName>
    <alternativeName>
        <fullName evidence="10">Non-canonical purine NTP pyrophosphatase</fullName>
    </alternativeName>
    <alternativeName>
        <fullName evidence="10">Non-standard purine NTP pyrophosphatase</fullName>
    </alternativeName>
    <alternativeName>
        <fullName evidence="10">Nucleoside-triphosphate diphosphatase</fullName>
    </alternativeName>
    <alternativeName>
        <fullName evidence="10">Nucleoside-triphosphate pyrophosphatase</fullName>
        <shortName evidence="10">NTPase</shortName>
    </alternativeName>
</protein>
<dbReference type="PANTHER" id="PTHR11067">
    <property type="entry name" value="INOSINE TRIPHOSPHATE PYROPHOSPHATASE/HAM1 PROTEIN"/>
    <property type="match status" value="1"/>
</dbReference>
<gene>
    <name evidence="12" type="primary">rdgB</name>
    <name evidence="12" type="ORF">J3U87_12610</name>
</gene>
<dbReference type="GO" id="GO:0009146">
    <property type="term" value="P:purine nucleoside triphosphate catabolic process"/>
    <property type="evidence" value="ECO:0007669"/>
    <property type="project" value="UniProtKB-UniRule"/>
</dbReference>
<dbReference type="KEGG" id="scor:J3U87_12610"/>
<evidence type="ECO:0000313" key="12">
    <source>
        <dbReference type="EMBL" id="QTD53289.1"/>
    </source>
</evidence>
<dbReference type="GO" id="GO:0036222">
    <property type="term" value="F:XTP diphosphatase activity"/>
    <property type="evidence" value="ECO:0007669"/>
    <property type="project" value="UniProtKB-UniRule"/>
</dbReference>
<dbReference type="EMBL" id="CP071793">
    <property type="protein sequence ID" value="QTD53289.1"/>
    <property type="molecule type" value="Genomic_DNA"/>
</dbReference>
<reference evidence="12" key="1">
    <citation type="submission" date="2021-03" db="EMBL/GenBank/DDBJ databases">
        <title>Acanthopleuribacteraceae sp. M133.</title>
        <authorList>
            <person name="Wang G."/>
        </authorList>
    </citation>
    <scope>NUCLEOTIDE SEQUENCE</scope>
    <source>
        <strain evidence="12">M133</strain>
    </source>
</reference>
<comment type="catalytic activity">
    <reaction evidence="10">
        <text>ITP + H2O = IMP + diphosphate + H(+)</text>
        <dbReference type="Rhea" id="RHEA:29399"/>
        <dbReference type="ChEBI" id="CHEBI:15377"/>
        <dbReference type="ChEBI" id="CHEBI:15378"/>
        <dbReference type="ChEBI" id="CHEBI:33019"/>
        <dbReference type="ChEBI" id="CHEBI:58053"/>
        <dbReference type="ChEBI" id="CHEBI:61402"/>
        <dbReference type="EC" id="3.6.1.66"/>
    </reaction>
</comment>
<sequence length="196" mass="21816">MDSMKRWLLATGNEGKVRELRRLLTGYPVKAVGLADMNLKAEAPETGDTFLENARQKAEWYWQRASIPVLADDSGLEVDALDGAPGIYSARFGGFETHAEKNSHLLQLVREVPPSERTARFRCAAVYFDGDRSLHAQGTLEGWIDFAPRGEGGFGYDPIFLLRPEGPTLAQISPEEKNRISHRARAFTDLLDQLLG</sequence>
<proteinExistence type="inferred from homology"/>
<evidence type="ECO:0000256" key="4">
    <source>
        <dbReference type="ARBA" id="ARBA00022741"/>
    </source>
</evidence>
<dbReference type="GO" id="GO:0035870">
    <property type="term" value="F:dITP diphosphatase activity"/>
    <property type="evidence" value="ECO:0007669"/>
    <property type="project" value="UniProtKB-UniRule"/>
</dbReference>
<dbReference type="GO" id="GO:0046872">
    <property type="term" value="F:metal ion binding"/>
    <property type="evidence" value="ECO:0007669"/>
    <property type="project" value="UniProtKB-KW"/>
</dbReference>
<keyword evidence="5 10" id="KW-0378">Hydrolase</keyword>
<dbReference type="SUPFAM" id="SSF52972">
    <property type="entry name" value="ITPase-like"/>
    <property type="match status" value="1"/>
</dbReference>
<dbReference type="Proteomes" id="UP000663929">
    <property type="component" value="Chromosome"/>
</dbReference>
<dbReference type="GO" id="GO:0000166">
    <property type="term" value="F:nucleotide binding"/>
    <property type="evidence" value="ECO:0007669"/>
    <property type="project" value="UniProtKB-KW"/>
</dbReference>
<comment type="caution">
    <text evidence="10">Lacks conserved residue(s) required for the propagation of feature annotation.</text>
</comment>
<keyword evidence="6 10" id="KW-0460">Magnesium</keyword>
<feature type="binding site" evidence="10">
    <location>
        <begin position="11"/>
        <end position="16"/>
    </location>
    <ligand>
        <name>substrate</name>
    </ligand>
</feature>
<feature type="binding site" evidence="10">
    <location>
        <position position="74"/>
    </location>
    <ligand>
        <name>substrate</name>
    </ligand>
</feature>
<dbReference type="InterPro" id="IPR002637">
    <property type="entry name" value="RdgB/HAM1"/>
</dbReference>
<feature type="binding site" evidence="10">
    <location>
        <begin position="182"/>
        <end position="183"/>
    </location>
    <ligand>
        <name>substrate</name>
    </ligand>
</feature>
<comment type="cofactor">
    <cofactor evidence="10">
        <name>Mg(2+)</name>
        <dbReference type="ChEBI" id="CHEBI:18420"/>
    </cofactor>
    <text evidence="10">Binds 1 Mg(2+) ion per subunit.</text>
</comment>
<accession>A0A8A4TTJ8</accession>
<dbReference type="InterPro" id="IPR020922">
    <property type="entry name" value="dITP/XTP_pyrophosphatase"/>
</dbReference>
<evidence type="ECO:0000256" key="5">
    <source>
        <dbReference type="ARBA" id="ARBA00022801"/>
    </source>
</evidence>
<evidence type="ECO:0000256" key="3">
    <source>
        <dbReference type="ARBA" id="ARBA00022723"/>
    </source>
</evidence>
<dbReference type="GO" id="GO:0005829">
    <property type="term" value="C:cytosol"/>
    <property type="evidence" value="ECO:0007669"/>
    <property type="project" value="TreeGrafter"/>
</dbReference>
<dbReference type="GO" id="GO:0009117">
    <property type="term" value="P:nucleotide metabolic process"/>
    <property type="evidence" value="ECO:0007669"/>
    <property type="project" value="UniProtKB-KW"/>
</dbReference>
<name>A0A8A4TTJ8_SULCO</name>
<evidence type="ECO:0000256" key="7">
    <source>
        <dbReference type="ARBA" id="ARBA00023080"/>
    </source>
</evidence>
<evidence type="ECO:0000256" key="9">
    <source>
        <dbReference type="ARBA" id="ARBA00052017"/>
    </source>
</evidence>
<evidence type="ECO:0000256" key="8">
    <source>
        <dbReference type="ARBA" id="ARBA00051875"/>
    </source>
</evidence>
<keyword evidence="4 10" id="KW-0547">Nucleotide-binding</keyword>
<feature type="active site" description="Proton acceptor" evidence="10">
    <location>
        <position position="73"/>
    </location>
</feature>
<evidence type="ECO:0000256" key="6">
    <source>
        <dbReference type="ARBA" id="ARBA00022842"/>
    </source>
</evidence>
<dbReference type="FunFam" id="3.90.950.10:FF:000001">
    <property type="entry name" value="dITP/XTP pyrophosphatase"/>
    <property type="match status" value="1"/>
</dbReference>
<dbReference type="EC" id="3.6.1.66" evidence="10"/>
<dbReference type="Pfam" id="PF01725">
    <property type="entry name" value="Ham1p_like"/>
    <property type="match status" value="1"/>
</dbReference>
<dbReference type="NCBIfam" id="TIGR00042">
    <property type="entry name" value="RdgB/HAM1 family non-canonical purine NTP pyrophosphatase"/>
    <property type="match status" value="1"/>
</dbReference>
<dbReference type="HAMAP" id="MF_01405">
    <property type="entry name" value="Non_canon_purine_NTPase"/>
    <property type="match status" value="1"/>
</dbReference>